<dbReference type="AlphaFoldDB" id="D3EMX3"/>
<reference evidence="1 2" key="1">
    <citation type="journal article" date="2010" name="Nature">
        <title>Metabolic streamlining in an open-ocean nitrogen-fixing cyanobacterium.</title>
        <authorList>
            <person name="Tripp H.J."/>
            <person name="Bench S.R."/>
            <person name="Turk K.A."/>
            <person name="Foster R.A."/>
            <person name="Desany B.A."/>
            <person name="Niazi F."/>
            <person name="Affourtit J.P."/>
            <person name="Zehr J.P."/>
        </authorList>
    </citation>
    <scope>NUCLEOTIDE SEQUENCE [LARGE SCALE GENOMIC DNA]</scope>
    <source>
        <strain evidence="2">ALOHA</strain>
    </source>
</reference>
<dbReference type="Proteomes" id="UP000001405">
    <property type="component" value="Chromosome"/>
</dbReference>
<dbReference type="HOGENOM" id="CLU_1902835_0_0_3"/>
<sequence>MLLKYYKKFLEQLFILQQQFASESIDIVKAKRTFEQMKIIFHNEITQENMHTYLQNNDNCIIIQSVEVEINKNLRLLETEFLYLESSRQLITIHSREITIHSRVDKIQQRIIKLIEYSKFINKQLHESNTDYI</sequence>
<protein>
    <recommendedName>
        <fullName evidence="3">Staphylococcal protein</fullName>
    </recommendedName>
</protein>
<organism evidence="2">
    <name type="scientific">Atelocyanobacterium thalassa (isolate ALOHA)</name>
    <dbReference type="NCBI Taxonomy" id="1453429"/>
    <lineage>
        <taxon>Bacteria</taxon>
        <taxon>Bacillati</taxon>
        <taxon>Cyanobacteriota</taxon>
        <taxon>Cyanophyceae</taxon>
        <taxon>Oscillatoriophycideae</taxon>
        <taxon>Chroococcales</taxon>
        <taxon>Aphanothecaceae</taxon>
        <taxon>Candidatus Atelocyanobacterium</taxon>
        <taxon>Candidatus Atelocyanobacterium thalassae</taxon>
    </lineage>
</organism>
<dbReference type="EMBL" id="CP001842">
    <property type="protein sequence ID" value="ADB94823.1"/>
    <property type="molecule type" value="Genomic_DNA"/>
</dbReference>
<dbReference type="OrthoDB" id="583449at2"/>
<dbReference type="InterPro" id="IPR047810">
    <property type="entry name" value="PatD-like"/>
</dbReference>
<dbReference type="NCBIfam" id="NF037954">
    <property type="entry name" value="het_cyst_PatD"/>
    <property type="match status" value="1"/>
</dbReference>
<keyword evidence="2" id="KW-1185">Reference proteome</keyword>
<dbReference type="RefSeq" id="WP_012953488.1">
    <property type="nucleotide sequence ID" value="NC_013771.1"/>
</dbReference>
<evidence type="ECO:0000313" key="1">
    <source>
        <dbReference type="EMBL" id="ADB94823.1"/>
    </source>
</evidence>
<dbReference type="KEGG" id="cyu:UCYN_00670"/>
<gene>
    <name evidence="1" type="ordered locus">UCYN_00670</name>
</gene>
<evidence type="ECO:0000313" key="2">
    <source>
        <dbReference type="Proteomes" id="UP000001405"/>
    </source>
</evidence>
<proteinExistence type="predicted"/>
<evidence type="ECO:0008006" key="3">
    <source>
        <dbReference type="Google" id="ProtNLM"/>
    </source>
</evidence>
<accession>D3EMX3</accession>
<name>D3EMX3_ATETH</name>
<dbReference type="STRING" id="1453429.UCYN_00670"/>